<protein>
    <submittedName>
        <fullName evidence="2">Uncharacterized protein</fullName>
    </submittedName>
</protein>
<evidence type="ECO:0000256" key="1">
    <source>
        <dbReference type="SAM" id="Phobius"/>
    </source>
</evidence>
<proteinExistence type="predicted"/>
<dbReference type="RefSeq" id="WP_135482729.1">
    <property type="nucleotide sequence ID" value="NZ_SRMF01000002.1"/>
</dbReference>
<feature type="transmembrane region" description="Helical" evidence="1">
    <location>
        <begin position="25"/>
        <end position="46"/>
    </location>
</feature>
<feature type="transmembrane region" description="Helical" evidence="1">
    <location>
        <begin position="83"/>
        <end position="105"/>
    </location>
</feature>
<sequence length="111" mass="11422">MTALRIALILLRAMLDELPGHYSPIAGAALLCALVALVVSAPMVWLMSQYFALVIPGMIVIGVAAQATLICPCFLLPERCAGGLAGALSGILALVVLGTLLPALLTQVTLL</sequence>
<accession>A0A4Z0WG59</accession>
<keyword evidence="1" id="KW-1133">Transmembrane helix</keyword>
<evidence type="ECO:0000313" key="3">
    <source>
        <dbReference type="Proteomes" id="UP000297475"/>
    </source>
</evidence>
<dbReference type="Proteomes" id="UP000297475">
    <property type="component" value="Unassembled WGS sequence"/>
</dbReference>
<keyword evidence="3" id="KW-1185">Reference proteome</keyword>
<gene>
    <name evidence="2" type="ORF">E4656_08305</name>
</gene>
<organism evidence="2 3">
    <name type="scientific">Natronospirillum operosum</name>
    <dbReference type="NCBI Taxonomy" id="2759953"/>
    <lineage>
        <taxon>Bacteria</taxon>
        <taxon>Pseudomonadati</taxon>
        <taxon>Pseudomonadota</taxon>
        <taxon>Gammaproteobacteria</taxon>
        <taxon>Oceanospirillales</taxon>
        <taxon>Natronospirillaceae</taxon>
        <taxon>Natronospirillum</taxon>
    </lineage>
</organism>
<name>A0A4Z0WG59_9GAMM</name>
<keyword evidence="1" id="KW-0812">Transmembrane</keyword>
<dbReference type="AlphaFoldDB" id="A0A4Z0WG59"/>
<feature type="transmembrane region" description="Helical" evidence="1">
    <location>
        <begin position="53"/>
        <end position="77"/>
    </location>
</feature>
<keyword evidence="1" id="KW-0472">Membrane</keyword>
<comment type="caution">
    <text evidence="2">The sequence shown here is derived from an EMBL/GenBank/DDBJ whole genome shotgun (WGS) entry which is preliminary data.</text>
</comment>
<evidence type="ECO:0000313" key="2">
    <source>
        <dbReference type="EMBL" id="TGG94161.1"/>
    </source>
</evidence>
<dbReference type="EMBL" id="SRMF01000002">
    <property type="protein sequence ID" value="TGG94161.1"/>
    <property type="molecule type" value="Genomic_DNA"/>
</dbReference>
<reference evidence="2 3" key="1">
    <citation type="submission" date="2019-04" db="EMBL/GenBank/DDBJ databases">
        <title>Natronospirillum operosus gen. nov., sp. nov., a haloalkaliphilic satellite isolated from decaying biomass of laboratory culture of cyanobacterium Geitlerinema sp. and proposal of Natronospirillaceae fam. nov. and Saccharospirillaceae fam. nov.</title>
        <authorList>
            <person name="Kevbrin V."/>
            <person name="Boltyanskaya Y."/>
            <person name="Koziaeva V."/>
            <person name="Grouzdev D.S."/>
            <person name="Park M."/>
            <person name="Cho J."/>
        </authorList>
    </citation>
    <scope>NUCLEOTIDE SEQUENCE [LARGE SCALE GENOMIC DNA]</scope>
    <source>
        <strain evidence="2 3">G-116</strain>
    </source>
</reference>